<sequence length="65" mass="7300">MIKVTITIEEVKERDAMAIHHNFKSDKDTTLPEMLIANAVLAASIRITEDMQGDMKALEPEACRD</sequence>
<organism evidence="1">
    <name type="scientific">viral metagenome</name>
    <dbReference type="NCBI Taxonomy" id="1070528"/>
    <lineage>
        <taxon>unclassified sequences</taxon>
        <taxon>metagenomes</taxon>
        <taxon>organismal metagenomes</taxon>
    </lineage>
</organism>
<dbReference type="EMBL" id="MT143956">
    <property type="protein sequence ID" value="QJH93211.1"/>
    <property type="molecule type" value="Genomic_DNA"/>
</dbReference>
<name>A0A6M3X4T5_9ZZZZ</name>
<proteinExistence type="predicted"/>
<evidence type="ECO:0000313" key="2">
    <source>
        <dbReference type="EMBL" id="QJH93211.1"/>
    </source>
</evidence>
<protein>
    <submittedName>
        <fullName evidence="1">Uncharacterized protein</fullName>
    </submittedName>
</protein>
<evidence type="ECO:0000313" key="1">
    <source>
        <dbReference type="EMBL" id="QJH92669.1"/>
    </source>
</evidence>
<gene>
    <name evidence="1" type="ORF">MM171A02629_0006</name>
    <name evidence="2" type="ORF">MM171B03398_0007</name>
</gene>
<dbReference type="EMBL" id="MT143910">
    <property type="protein sequence ID" value="QJH92669.1"/>
    <property type="molecule type" value="Genomic_DNA"/>
</dbReference>
<dbReference type="AlphaFoldDB" id="A0A6M3X4T5"/>
<accession>A0A6M3X4T5</accession>
<reference evidence="1" key="1">
    <citation type="submission" date="2020-03" db="EMBL/GenBank/DDBJ databases">
        <title>The deep terrestrial virosphere.</title>
        <authorList>
            <person name="Holmfeldt K."/>
            <person name="Nilsson E."/>
            <person name="Simone D."/>
            <person name="Lopez-Fernandez M."/>
            <person name="Wu X."/>
            <person name="de Brujin I."/>
            <person name="Lundin D."/>
            <person name="Andersson A."/>
            <person name="Bertilsson S."/>
            <person name="Dopson M."/>
        </authorList>
    </citation>
    <scope>NUCLEOTIDE SEQUENCE</scope>
    <source>
        <strain evidence="1">MM171A02629</strain>
        <strain evidence="2">MM171B03398</strain>
    </source>
</reference>